<name>A0A1M4W2P5_9FLAO</name>
<feature type="domain" description="GPI inositol-deacylase PGAP1-like alpha/beta" evidence="1">
    <location>
        <begin position="200"/>
        <end position="287"/>
    </location>
</feature>
<dbReference type="SUPFAM" id="SSF53474">
    <property type="entry name" value="alpha/beta-Hydrolases"/>
    <property type="match status" value="1"/>
</dbReference>
<reference evidence="2 3" key="1">
    <citation type="submission" date="2016-11" db="EMBL/GenBank/DDBJ databases">
        <authorList>
            <person name="Jaros S."/>
            <person name="Januszkiewicz K."/>
            <person name="Wedrychowicz H."/>
        </authorList>
    </citation>
    <scope>NUCLEOTIDE SEQUENCE [LARGE SCALE GENOMIC DNA]</scope>
    <source>
        <strain evidence="2 3">DSM 25661</strain>
    </source>
</reference>
<keyword evidence="3" id="KW-1185">Reference proteome</keyword>
<dbReference type="Gene3D" id="3.40.50.1820">
    <property type="entry name" value="alpha/beta hydrolase"/>
    <property type="match status" value="1"/>
</dbReference>
<organism evidence="2 3">
    <name type="scientific">Psychroflexus salarius</name>
    <dbReference type="NCBI Taxonomy" id="1155689"/>
    <lineage>
        <taxon>Bacteria</taxon>
        <taxon>Pseudomonadati</taxon>
        <taxon>Bacteroidota</taxon>
        <taxon>Flavobacteriia</taxon>
        <taxon>Flavobacteriales</taxon>
        <taxon>Flavobacteriaceae</taxon>
        <taxon>Psychroflexus</taxon>
    </lineage>
</organism>
<dbReference type="OrthoDB" id="4535652at2"/>
<dbReference type="STRING" id="1155689.SAMN05444278_10545"/>
<gene>
    <name evidence="2" type="ORF">SAMN05444278_10545</name>
</gene>
<dbReference type="InterPro" id="IPR012908">
    <property type="entry name" value="PGAP1-ab_dom-like"/>
</dbReference>
<evidence type="ECO:0000313" key="3">
    <source>
        <dbReference type="Proteomes" id="UP000184462"/>
    </source>
</evidence>
<dbReference type="EMBL" id="FQTW01000005">
    <property type="protein sequence ID" value="SHE75479.1"/>
    <property type="molecule type" value="Genomic_DNA"/>
</dbReference>
<dbReference type="AlphaFoldDB" id="A0A1M4W2P5"/>
<dbReference type="Proteomes" id="UP000184462">
    <property type="component" value="Unassembled WGS sequence"/>
</dbReference>
<protein>
    <submittedName>
        <fullName evidence="2">PGAP1-like protein</fullName>
    </submittedName>
</protein>
<accession>A0A1M4W2P5</accession>
<evidence type="ECO:0000259" key="1">
    <source>
        <dbReference type="Pfam" id="PF07819"/>
    </source>
</evidence>
<dbReference type="InterPro" id="IPR029058">
    <property type="entry name" value="AB_hydrolase_fold"/>
</dbReference>
<sequence length="822" mass="91404">MLAPSINHYKGLNLQVKLPQDIFLSNYPSEIQNVAIDFGDGLGYRTVTYNQILNVNYTQANTYIWKYKLNLTNGQTLYSHSEVIIEEGLNTRPYGQFATKNSALDVYEKISVTASEAYYGKHATATLYIRDANDDGISNPLIVAEGFDTGAILNPEQEAGDNNIIGFLNNVNTSLSNLPAELNTYDIIYVDWDNGVDFIQRNAYALEEVIKWVNQEKAAAGSTEKNVIIGQSMGGLVARYALTDIEQNQNFNHDTDLYISHDAPHLGANTPIGMQHMYRHVNNMYQSAPLPLFLGEVVLPLAYDASGIFGDTVISVFGTDILYDLGEFVTPNQYLSISDFPASRQMLYNWVNMDYEIRNVIHDAWQQELSDMGYPQGYTGDPIRNIAIANGSECGVEYTHETSLIRYEKTAADKTALNSIIGLTDIGVGLSLIGTWQGTALIGFGILPGNSKYDIIFNASAMTNLNENKQIYYGRITYKKKILWFIPITVNLTREEKNQPNDILPYDSYGGGAYTIVNYSEDLFNTLPTLQNNGTFGRYGFIPTASALDAGKGTTNLDDMDYRSEYVGANPPSAPNDSPFDNFVTHFDRYSTSNTNSEHISFNRRNGNWLVAELTNNPDFTDCSFTCSDVNLFIPDDIVCSTTTYFFDDDINISNINITQGSSLVNIFGLNSNTLTISPNSLFGGGGLLAFNFTIGNDKCGSQTFYKTIWVGKPKNDLSLISSGGFTISLGNFYQITAMHDNNSNYTQANLSYEWEIPYAMIMFSNNNRSASIRPTRLGTYPYKVRARNLCGCSQWATQHFEVLSAPGPGDYYISPANRFGN</sequence>
<proteinExistence type="predicted"/>
<dbReference type="GO" id="GO:0016788">
    <property type="term" value="F:hydrolase activity, acting on ester bonds"/>
    <property type="evidence" value="ECO:0007669"/>
    <property type="project" value="InterPro"/>
</dbReference>
<evidence type="ECO:0000313" key="2">
    <source>
        <dbReference type="EMBL" id="SHE75479.1"/>
    </source>
</evidence>
<dbReference type="RefSeq" id="WP_143185663.1">
    <property type="nucleotide sequence ID" value="NZ_FQTW01000005.1"/>
</dbReference>
<dbReference type="Pfam" id="PF07819">
    <property type="entry name" value="PGAP1"/>
    <property type="match status" value="1"/>
</dbReference>